<reference evidence="2" key="1">
    <citation type="journal article" date="2023" name="Nat. Commun.">
        <title>Diploid and tetraploid genomes of Acorus and the evolution of monocots.</title>
        <authorList>
            <person name="Ma L."/>
            <person name="Liu K.W."/>
            <person name="Li Z."/>
            <person name="Hsiao Y.Y."/>
            <person name="Qi Y."/>
            <person name="Fu T."/>
            <person name="Tang G.D."/>
            <person name="Zhang D."/>
            <person name="Sun W.H."/>
            <person name="Liu D.K."/>
            <person name="Li Y."/>
            <person name="Chen G.Z."/>
            <person name="Liu X.D."/>
            <person name="Liao X.Y."/>
            <person name="Jiang Y.T."/>
            <person name="Yu X."/>
            <person name="Hao Y."/>
            <person name="Huang J."/>
            <person name="Zhao X.W."/>
            <person name="Ke S."/>
            <person name="Chen Y.Y."/>
            <person name="Wu W.L."/>
            <person name="Hsu J.L."/>
            <person name="Lin Y.F."/>
            <person name="Huang M.D."/>
            <person name="Li C.Y."/>
            <person name="Huang L."/>
            <person name="Wang Z.W."/>
            <person name="Zhao X."/>
            <person name="Zhong W.Y."/>
            <person name="Peng D.H."/>
            <person name="Ahmad S."/>
            <person name="Lan S."/>
            <person name="Zhang J.S."/>
            <person name="Tsai W.C."/>
            <person name="Van de Peer Y."/>
            <person name="Liu Z.J."/>
        </authorList>
    </citation>
    <scope>NUCLEOTIDE SEQUENCE</scope>
    <source>
        <strain evidence="2">SCP</strain>
    </source>
</reference>
<dbReference type="SUPFAM" id="SSF56672">
    <property type="entry name" value="DNA/RNA polymerases"/>
    <property type="match status" value="1"/>
</dbReference>
<organism evidence="2 3">
    <name type="scientific">Acorus gramineus</name>
    <name type="common">Dwarf sweet flag</name>
    <dbReference type="NCBI Taxonomy" id="55184"/>
    <lineage>
        <taxon>Eukaryota</taxon>
        <taxon>Viridiplantae</taxon>
        <taxon>Streptophyta</taxon>
        <taxon>Embryophyta</taxon>
        <taxon>Tracheophyta</taxon>
        <taxon>Spermatophyta</taxon>
        <taxon>Magnoliopsida</taxon>
        <taxon>Liliopsida</taxon>
        <taxon>Acoraceae</taxon>
        <taxon>Acorus</taxon>
    </lineage>
</organism>
<accession>A0AAV9BRU8</accession>
<dbReference type="Pfam" id="PF03732">
    <property type="entry name" value="Retrotrans_gag"/>
    <property type="match status" value="1"/>
</dbReference>
<comment type="caution">
    <text evidence="2">The sequence shown here is derived from an EMBL/GenBank/DDBJ whole genome shotgun (WGS) entry which is preliminary data.</text>
</comment>
<proteinExistence type="predicted"/>
<name>A0AAV9BRU8_ACOGR</name>
<dbReference type="InterPro" id="IPR005162">
    <property type="entry name" value="Retrotrans_gag_dom"/>
</dbReference>
<dbReference type="EMBL" id="JAUJYN010000001">
    <property type="protein sequence ID" value="KAK1279450.1"/>
    <property type="molecule type" value="Genomic_DNA"/>
</dbReference>
<dbReference type="Proteomes" id="UP001179952">
    <property type="component" value="Unassembled WGS sequence"/>
</dbReference>
<dbReference type="PANTHER" id="PTHR45643:SF11">
    <property type="entry name" value="RNA-DIRECTED DNA POLYMERASE"/>
    <property type="match status" value="1"/>
</dbReference>
<evidence type="ECO:0000313" key="2">
    <source>
        <dbReference type="EMBL" id="KAK1279450.1"/>
    </source>
</evidence>
<dbReference type="PANTHER" id="PTHR45643">
    <property type="entry name" value="REVERSE TRANSCRIPTASE"/>
    <property type="match status" value="1"/>
</dbReference>
<feature type="domain" description="Retrotransposon gag" evidence="1">
    <location>
        <begin position="2"/>
        <end position="46"/>
    </location>
</feature>
<evidence type="ECO:0000259" key="1">
    <source>
        <dbReference type="Pfam" id="PF03732"/>
    </source>
</evidence>
<reference evidence="2" key="2">
    <citation type="submission" date="2023-06" db="EMBL/GenBank/DDBJ databases">
        <authorList>
            <person name="Ma L."/>
            <person name="Liu K.-W."/>
            <person name="Li Z."/>
            <person name="Hsiao Y.-Y."/>
            <person name="Qi Y."/>
            <person name="Fu T."/>
            <person name="Tang G."/>
            <person name="Zhang D."/>
            <person name="Sun W.-H."/>
            <person name="Liu D.-K."/>
            <person name="Li Y."/>
            <person name="Chen G.-Z."/>
            <person name="Liu X.-D."/>
            <person name="Liao X.-Y."/>
            <person name="Jiang Y.-T."/>
            <person name="Yu X."/>
            <person name="Hao Y."/>
            <person name="Huang J."/>
            <person name="Zhao X.-W."/>
            <person name="Ke S."/>
            <person name="Chen Y.-Y."/>
            <person name="Wu W.-L."/>
            <person name="Hsu J.-L."/>
            <person name="Lin Y.-F."/>
            <person name="Huang M.-D."/>
            <person name="Li C.-Y."/>
            <person name="Huang L."/>
            <person name="Wang Z.-W."/>
            <person name="Zhao X."/>
            <person name="Zhong W.-Y."/>
            <person name="Peng D.-H."/>
            <person name="Ahmad S."/>
            <person name="Lan S."/>
            <person name="Zhang J.-S."/>
            <person name="Tsai W.-C."/>
            <person name="Van De Peer Y."/>
            <person name="Liu Z.-J."/>
        </authorList>
    </citation>
    <scope>NUCLEOTIDE SEQUENCE</scope>
    <source>
        <strain evidence="2">SCP</strain>
        <tissue evidence="2">Leaves</tissue>
    </source>
</reference>
<keyword evidence="3" id="KW-1185">Reference proteome</keyword>
<dbReference type="InterPro" id="IPR043502">
    <property type="entry name" value="DNA/RNA_pol_sf"/>
</dbReference>
<evidence type="ECO:0000313" key="3">
    <source>
        <dbReference type="Proteomes" id="UP001179952"/>
    </source>
</evidence>
<dbReference type="Gene3D" id="3.30.70.270">
    <property type="match status" value="1"/>
</dbReference>
<dbReference type="AlphaFoldDB" id="A0AAV9BRU8"/>
<sequence length="178" mass="19890">MQEFERLTQGSMSVADYSTRFTRLSRFAPALVTDEEARCRRFELGLSSAIRVHVTAHAFSRFSDLVSRAKTVERDGLLGWVNSGKGISVDPGKTLVASNWRRPSNPARIRSFPSLAGYCRKLDEGLSKIAVPLNRLTRKDVRFEWSPSCEESFLEFTRRLTSAPILTSPSWSGGFAVG</sequence>
<gene>
    <name evidence="2" type="ORF">QJS04_geneDACA023320</name>
</gene>
<dbReference type="InterPro" id="IPR043128">
    <property type="entry name" value="Rev_trsase/Diguanyl_cyclase"/>
</dbReference>
<protein>
    <recommendedName>
        <fullName evidence="1">Retrotransposon gag domain-containing protein</fullName>
    </recommendedName>
</protein>